<accession>A0A375BUY6</accession>
<sequence length="69" mass="7667">MPRRLPLPPVCSPLPPAGEGPGERAGGRYADALRRHARPLPHPSPRGRGEQTDRQQKRLQKLSLQRSLT</sequence>
<feature type="compositionally biased region" description="Pro residues" evidence="1">
    <location>
        <begin position="1"/>
        <end position="18"/>
    </location>
</feature>
<dbReference type="Proteomes" id="UP000256297">
    <property type="component" value="Chromosome CBM2589_b"/>
</dbReference>
<gene>
    <name evidence="2" type="ORF">CBM2589_B30208</name>
</gene>
<dbReference type="EMBL" id="OFSP01000023">
    <property type="protein sequence ID" value="SOY53753.1"/>
    <property type="molecule type" value="Genomic_DNA"/>
</dbReference>
<name>A0A375BUY6_9BURK</name>
<organism evidence="2">
    <name type="scientific">Cupriavidus taiwanensis</name>
    <dbReference type="NCBI Taxonomy" id="164546"/>
    <lineage>
        <taxon>Bacteria</taxon>
        <taxon>Pseudomonadati</taxon>
        <taxon>Pseudomonadota</taxon>
        <taxon>Betaproteobacteria</taxon>
        <taxon>Burkholderiales</taxon>
        <taxon>Burkholderiaceae</taxon>
        <taxon>Cupriavidus</taxon>
    </lineage>
</organism>
<proteinExistence type="predicted"/>
<protein>
    <submittedName>
        <fullName evidence="2">Uncharacterized protein</fullName>
    </submittedName>
</protein>
<comment type="caution">
    <text evidence="2">The sequence shown here is derived from an EMBL/GenBank/DDBJ whole genome shotgun (WGS) entry which is preliminary data.</text>
</comment>
<feature type="region of interest" description="Disordered" evidence="1">
    <location>
        <begin position="1"/>
        <end position="69"/>
    </location>
</feature>
<evidence type="ECO:0000313" key="2">
    <source>
        <dbReference type="EMBL" id="SOY53753.1"/>
    </source>
</evidence>
<evidence type="ECO:0000256" key="1">
    <source>
        <dbReference type="SAM" id="MobiDB-lite"/>
    </source>
</evidence>
<dbReference type="AlphaFoldDB" id="A0A375BUY6"/>
<feature type="compositionally biased region" description="Basic and acidic residues" evidence="1">
    <location>
        <begin position="47"/>
        <end position="56"/>
    </location>
</feature>
<feature type="compositionally biased region" description="Basic and acidic residues" evidence="1">
    <location>
        <begin position="21"/>
        <end position="34"/>
    </location>
</feature>
<reference evidence="2" key="1">
    <citation type="submission" date="2018-01" db="EMBL/GenBank/DDBJ databases">
        <authorList>
            <person name="Clerissi C."/>
        </authorList>
    </citation>
    <scope>NUCLEOTIDE SEQUENCE</scope>
    <source>
        <strain evidence="2">Cupriavidus taiwanensis STM 3521</strain>
    </source>
</reference>